<evidence type="ECO:0000313" key="1">
    <source>
        <dbReference type="EMBL" id="TXE37221.1"/>
    </source>
</evidence>
<dbReference type="RefSeq" id="WP_147881400.1">
    <property type="nucleotide sequence ID" value="NZ_VOUQ01000001.1"/>
</dbReference>
<proteinExistence type="predicted"/>
<reference evidence="1 2" key="1">
    <citation type="submission" date="2019-07" db="EMBL/GenBank/DDBJ databases">
        <title>Serratia strains were isolated from fresh produce.</title>
        <authorList>
            <person name="Cho G.-S."/>
            <person name="Stein M."/>
            <person name="Lee W."/>
            <person name="Suh S.H."/>
            <person name="Franz C.M.A.P."/>
        </authorList>
    </citation>
    <scope>NUCLEOTIDE SEQUENCE [LARGE SCALE GENOMIC DNA]</scope>
    <source>
        <strain evidence="1 2">S16</strain>
    </source>
</reference>
<dbReference type="AlphaFoldDB" id="A0A5C7CRD4"/>
<name>A0A5C7CRD4_SERMA</name>
<comment type="caution">
    <text evidence="1">The sequence shown here is derived from an EMBL/GenBank/DDBJ whole genome shotgun (WGS) entry which is preliminary data.</text>
</comment>
<evidence type="ECO:0000313" key="2">
    <source>
        <dbReference type="Proteomes" id="UP000321126"/>
    </source>
</evidence>
<sequence>MKSLKKSIQHAGLIYFSVNIIVSSLCFLSESVKASEMIEVKYLFKFKTNKSMCDLRVNNIPAINNTEASLGIMSAGFNFTSFLSNGNNSVEILMGPQKYNDPKTLYLDSSCEVTVSKDTKDTSMEIAKFRLSVNDKGEITARNSSHYNGGQFNTQIIEGYTKNEKDYGLYKLSSNLLISGLPQWEWTKATPVTEKDLPMIRKAYENIWWMIQKRDIDSLKKVSQISTNEMAYAEGTTTGIIFVSTDLPAHVLDKTLTPLPIDWNKYKLITYKGGYLFRMGVGYYQNSPLKFQDSTGKVVFGYAPYFSIINGQVVLVR</sequence>
<gene>
    <name evidence="1" type="ORF">FOT62_00510</name>
</gene>
<dbReference type="Proteomes" id="UP000321126">
    <property type="component" value="Unassembled WGS sequence"/>
</dbReference>
<protein>
    <submittedName>
        <fullName evidence="1">IdsF</fullName>
    </submittedName>
</protein>
<organism evidence="1 2">
    <name type="scientific">Serratia marcescens</name>
    <dbReference type="NCBI Taxonomy" id="615"/>
    <lineage>
        <taxon>Bacteria</taxon>
        <taxon>Pseudomonadati</taxon>
        <taxon>Pseudomonadota</taxon>
        <taxon>Gammaproteobacteria</taxon>
        <taxon>Enterobacterales</taxon>
        <taxon>Yersiniaceae</taxon>
        <taxon>Serratia</taxon>
    </lineage>
</organism>
<accession>A0A5C7CRD4</accession>
<dbReference type="EMBL" id="VOUQ01000001">
    <property type="protein sequence ID" value="TXE37221.1"/>
    <property type="molecule type" value="Genomic_DNA"/>
</dbReference>